<reference evidence="2" key="1">
    <citation type="journal article" date="2021" name="bioRxiv">
        <title>Whole Genome Assembly and Annotation of Northern Wild Rice, Zizania palustris L., Supports a Whole Genome Duplication in the Zizania Genus.</title>
        <authorList>
            <person name="Haas M."/>
            <person name="Kono T."/>
            <person name="Macchietto M."/>
            <person name="Millas R."/>
            <person name="McGilp L."/>
            <person name="Shao M."/>
            <person name="Duquette J."/>
            <person name="Hirsch C.N."/>
            <person name="Kimball J."/>
        </authorList>
    </citation>
    <scope>NUCLEOTIDE SEQUENCE</scope>
    <source>
        <tissue evidence="2">Fresh leaf tissue</tissue>
    </source>
</reference>
<proteinExistence type="predicted"/>
<organism evidence="2 3">
    <name type="scientific">Zizania palustris</name>
    <name type="common">Northern wild rice</name>
    <dbReference type="NCBI Taxonomy" id="103762"/>
    <lineage>
        <taxon>Eukaryota</taxon>
        <taxon>Viridiplantae</taxon>
        <taxon>Streptophyta</taxon>
        <taxon>Embryophyta</taxon>
        <taxon>Tracheophyta</taxon>
        <taxon>Spermatophyta</taxon>
        <taxon>Magnoliopsida</taxon>
        <taxon>Liliopsida</taxon>
        <taxon>Poales</taxon>
        <taxon>Poaceae</taxon>
        <taxon>BOP clade</taxon>
        <taxon>Oryzoideae</taxon>
        <taxon>Oryzeae</taxon>
        <taxon>Zizaniinae</taxon>
        <taxon>Zizania</taxon>
    </lineage>
</organism>
<protein>
    <submittedName>
        <fullName evidence="2">Uncharacterized protein</fullName>
    </submittedName>
</protein>
<keyword evidence="3" id="KW-1185">Reference proteome</keyword>
<name>A0A8J5S480_ZIZPA</name>
<evidence type="ECO:0000313" key="2">
    <source>
        <dbReference type="EMBL" id="KAG8067991.1"/>
    </source>
</evidence>
<evidence type="ECO:0000256" key="1">
    <source>
        <dbReference type="SAM" id="MobiDB-lite"/>
    </source>
</evidence>
<feature type="region of interest" description="Disordered" evidence="1">
    <location>
        <begin position="1"/>
        <end position="45"/>
    </location>
</feature>
<dbReference type="EMBL" id="JAAALK010000284">
    <property type="protein sequence ID" value="KAG8067991.1"/>
    <property type="molecule type" value="Genomic_DNA"/>
</dbReference>
<dbReference type="Proteomes" id="UP000729402">
    <property type="component" value="Unassembled WGS sequence"/>
</dbReference>
<comment type="caution">
    <text evidence="2">The sequence shown here is derived from an EMBL/GenBank/DDBJ whole genome shotgun (WGS) entry which is preliminary data.</text>
</comment>
<dbReference type="AlphaFoldDB" id="A0A8J5S480"/>
<feature type="compositionally biased region" description="Polar residues" evidence="1">
    <location>
        <begin position="14"/>
        <end position="25"/>
    </location>
</feature>
<evidence type="ECO:0000313" key="3">
    <source>
        <dbReference type="Proteomes" id="UP000729402"/>
    </source>
</evidence>
<feature type="region of interest" description="Disordered" evidence="1">
    <location>
        <begin position="59"/>
        <end position="95"/>
    </location>
</feature>
<gene>
    <name evidence="2" type="ORF">GUJ93_ZPchr0005g14257</name>
</gene>
<accession>A0A8J5S480</accession>
<reference evidence="2" key="2">
    <citation type="submission" date="2021-02" db="EMBL/GenBank/DDBJ databases">
        <authorList>
            <person name="Kimball J.A."/>
            <person name="Haas M.W."/>
            <person name="Macchietto M."/>
            <person name="Kono T."/>
            <person name="Duquette J."/>
            <person name="Shao M."/>
        </authorList>
    </citation>
    <scope>NUCLEOTIDE SEQUENCE</scope>
    <source>
        <tissue evidence="2">Fresh leaf tissue</tissue>
    </source>
</reference>
<sequence length="95" mass="10429">MVGKPSELDPEGQLRTTQSLNAWTKQTRRPQEHKRLSGPMVGVDETSSGAQMALGANDWSGWDVLRSPNGTGGQRSGTEPFPSGMQHFVSWPYRS</sequence>